<keyword evidence="3" id="KW-1185">Reference proteome</keyword>
<dbReference type="EMBL" id="BEXD01003090">
    <property type="protein sequence ID" value="GBC00193.1"/>
    <property type="molecule type" value="Genomic_DNA"/>
</dbReference>
<evidence type="ECO:0000313" key="1">
    <source>
        <dbReference type="EMBL" id="GBC00193.1"/>
    </source>
</evidence>
<evidence type="ECO:0000313" key="3">
    <source>
        <dbReference type="Proteomes" id="UP000247702"/>
    </source>
</evidence>
<evidence type="ECO:0000313" key="2">
    <source>
        <dbReference type="EMBL" id="GES75746.1"/>
    </source>
</evidence>
<comment type="caution">
    <text evidence="1">The sequence shown here is derived from an EMBL/GenBank/DDBJ whole genome shotgun (WGS) entry which is preliminary data.</text>
</comment>
<proteinExistence type="predicted"/>
<gene>
    <name evidence="2" type="ORF">RCL2_000316000</name>
    <name evidence="1" type="ORF">RclHR1_03780022</name>
</gene>
<dbReference type="AlphaFoldDB" id="A0A2Z6RGL6"/>
<reference evidence="1 3" key="1">
    <citation type="submission" date="2017-11" db="EMBL/GenBank/DDBJ databases">
        <title>The genome of Rhizophagus clarus HR1 reveals common genetic basis of auxotrophy among arbuscular mycorrhizal fungi.</title>
        <authorList>
            <person name="Kobayashi Y."/>
        </authorList>
    </citation>
    <scope>NUCLEOTIDE SEQUENCE [LARGE SCALE GENOMIC DNA]</scope>
    <source>
        <strain evidence="1 3">HR1</strain>
    </source>
</reference>
<dbReference type="Proteomes" id="UP000615446">
    <property type="component" value="Unassembled WGS sequence"/>
</dbReference>
<protein>
    <submittedName>
        <fullName evidence="1">Uncharacterized protein</fullName>
    </submittedName>
</protein>
<organism evidence="1 3">
    <name type="scientific">Rhizophagus clarus</name>
    <dbReference type="NCBI Taxonomy" id="94130"/>
    <lineage>
        <taxon>Eukaryota</taxon>
        <taxon>Fungi</taxon>
        <taxon>Fungi incertae sedis</taxon>
        <taxon>Mucoromycota</taxon>
        <taxon>Glomeromycotina</taxon>
        <taxon>Glomeromycetes</taxon>
        <taxon>Glomerales</taxon>
        <taxon>Glomeraceae</taxon>
        <taxon>Rhizophagus</taxon>
    </lineage>
</organism>
<accession>A0A2Z6RGL6</accession>
<sequence>MEDLGDPMYQSDALINFDVLDTNLIESLDDNLLVTPQCNITLIPVTLLTKSQKRSAKKKACKEKQKLQLHTPSGLDEQVVPTFSTKFSEYTPFKSFGSKTVTFN</sequence>
<dbReference type="EMBL" id="BLAL01000017">
    <property type="protein sequence ID" value="GES75746.1"/>
    <property type="molecule type" value="Genomic_DNA"/>
</dbReference>
<name>A0A2Z6RGL6_9GLOM</name>
<dbReference type="Proteomes" id="UP000247702">
    <property type="component" value="Unassembled WGS sequence"/>
</dbReference>
<reference evidence="2" key="2">
    <citation type="submission" date="2019-10" db="EMBL/GenBank/DDBJ databases">
        <title>Conservation and host-specific expression of non-tandemly repeated heterogenous ribosome RNA gene in arbuscular mycorrhizal fungi.</title>
        <authorList>
            <person name="Maeda T."/>
            <person name="Kobayashi Y."/>
            <person name="Nakagawa T."/>
            <person name="Ezawa T."/>
            <person name="Yamaguchi K."/>
            <person name="Bino T."/>
            <person name="Nishimoto Y."/>
            <person name="Shigenobu S."/>
            <person name="Kawaguchi M."/>
        </authorList>
    </citation>
    <scope>NUCLEOTIDE SEQUENCE</scope>
    <source>
        <strain evidence="2">HR1</strain>
    </source>
</reference>